<evidence type="ECO:0000313" key="2">
    <source>
        <dbReference type="Proteomes" id="UP000045706"/>
    </source>
</evidence>
<feature type="non-terminal residue" evidence="1">
    <location>
        <position position="26"/>
    </location>
</feature>
<dbReference type="EMBL" id="CVQI01032163">
    <property type="protein sequence ID" value="CRK40640.1"/>
    <property type="molecule type" value="Genomic_DNA"/>
</dbReference>
<evidence type="ECO:0000313" key="1">
    <source>
        <dbReference type="EMBL" id="CRK40640.1"/>
    </source>
</evidence>
<name>A0A0G4N2T4_VERLO</name>
<accession>A0A0G4N2T4</accession>
<dbReference type="Proteomes" id="UP000045706">
    <property type="component" value="Unassembled WGS sequence"/>
</dbReference>
<reference evidence="2" key="1">
    <citation type="submission" date="2015-05" db="EMBL/GenBank/DDBJ databases">
        <authorList>
            <person name="Fogelqvist Johan"/>
        </authorList>
    </citation>
    <scope>NUCLEOTIDE SEQUENCE [LARGE SCALE GENOMIC DNA]</scope>
</reference>
<protein>
    <submittedName>
        <fullName evidence="1">Uncharacterized protein</fullName>
    </submittedName>
</protein>
<organism evidence="1 2">
    <name type="scientific">Verticillium longisporum</name>
    <name type="common">Verticillium dahliae var. longisporum</name>
    <dbReference type="NCBI Taxonomy" id="100787"/>
    <lineage>
        <taxon>Eukaryota</taxon>
        <taxon>Fungi</taxon>
        <taxon>Dikarya</taxon>
        <taxon>Ascomycota</taxon>
        <taxon>Pezizomycotina</taxon>
        <taxon>Sordariomycetes</taxon>
        <taxon>Hypocreomycetidae</taxon>
        <taxon>Glomerellales</taxon>
        <taxon>Plectosphaerellaceae</taxon>
        <taxon>Verticillium</taxon>
    </lineage>
</organism>
<gene>
    <name evidence="1" type="ORF">BN1723_004886</name>
</gene>
<proteinExistence type="predicted"/>
<sequence length="26" mass="3115">MESGFKLCRTFNFVLHVLFPVFLKLK</sequence>
<dbReference type="AlphaFoldDB" id="A0A0G4N2T4"/>